<reference evidence="2 3" key="1">
    <citation type="submission" date="2024-05" db="EMBL/GenBank/DDBJ databases">
        <title>The nuclear and mitochondrial genome assemblies of Tetragonisca angustula (Apidae: Meliponini), a tiny yet remarkable pollinator in the Neotropics.</title>
        <authorList>
            <person name="Ferrari R."/>
            <person name="Ricardo P.C."/>
            <person name="Dias F.C."/>
            <person name="Araujo N.S."/>
            <person name="Soares D.O."/>
            <person name="Zhou Q.-S."/>
            <person name="Zhu C.-D."/>
            <person name="Coutinho L."/>
            <person name="Airas M.C."/>
            <person name="Batista T.M."/>
        </authorList>
    </citation>
    <scope>NUCLEOTIDE SEQUENCE [LARGE SCALE GENOMIC DNA]</scope>
    <source>
        <strain evidence="2">ASF017062</strain>
        <tissue evidence="2">Abdomen</tissue>
    </source>
</reference>
<name>A0AAW1AAU2_9HYME</name>
<gene>
    <name evidence="2" type="ORF">QLX08_002984</name>
</gene>
<sequence>MKIKKKKKKRKIKKKHAKRDERDQTKISDHPLSLQRTSTDSLGVDESIALVASDQRYRDPLSITSDSIANHATKNQVLDDLAELYRGTVYFNYDRIRNDDYFPQGEEYEDEIGLDYGQMKRQSPNKEVFKEEQTDS</sequence>
<evidence type="ECO:0000313" key="2">
    <source>
        <dbReference type="EMBL" id="KAK9306252.1"/>
    </source>
</evidence>
<evidence type="ECO:0000256" key="1">
    <source>
        <dbReference type="SAM" id="MobiDB-lite"/>
    </source>
</evidence>
<comment type="caution">
    <text evidence="2">The sequence shown here is derived from an EMBL/GenBank/DDBJ whole genome shotgun (WGS) entry which is preliminary data.</text>
</comment>
<proteinExistence type="predicted"/>
<dbReference type="EMBL" id="JAWNGG020000042">
    <property type="protein sequence ID" value="KAK9306252.1"/>
    <property type="molecule type" value="Genomic_DNA"/>
</dbReference>
<feature type="compositionally biased region" description="Basic and acidic residues" evidence="1">
    <location>
        <begin position="18"/>
        <end position="29"/>
    </location>
</feature>
<evidence type="ECO:0000313" key="3">
    <source>
        <dbReference type="Proteomes" id="UP001432146"/>
    </source>
</evidence>
<dbReference type="AlphaFoldDB" id="A0AAW1AAU2"/>
<protein>
    <submittedName>
        <fullName evidence="2">Uncharacterized protein</fullName>
    </submittedName>
</protein>
<organism evidence="2 3">
    <name type="scientific">Tetragonisca angustula</name>
    <dbReference type="NCBI Taxonomy" id="166442"/>
    <lineage>
        <taxon>Eukaryota</taxon>
        <taxon>Metazoa</taxon>
        <taxon>Ecdysozoa</taxon>
        <taxon>Arthropoda</taxon>
        <taxon>Hexapoda</taxon>
        <taxon>Insecta</taxon>
        <taxon>Pterygota</taxon>
        <taxon>Neoptera</taxon>
        <taxon>Endopterygota</taxon>
        <taxon>Hymenoptera</taxon>
        <taxon>Apocrita</taxon>
        <taxon>Aculeata</taxon>
        <taxon>Apoidea</taxon>
        <taxon>Anthophila</taxon>
        <taxon>Apidae</taxon>
        <taxon>Tetragonisca</taxon>
    </lineage>
</organism>
<feature type="region of interest" description="Disordered" evidence="1">
    <location>
        <begin position="1"/>
        <end position="39"/>
    </location>
</feature>
<feature type="compositionally biased region" description="Basic residues" evidence="1">
    <location>
        <begin position="1"/>
        <end position="17"/>
    </location>
</feature>
<accession>A0AAW1AAU2</accession>
<dbReference type="Proteomes" id="UP001432146">
    <property type="component" value="Unassembled WGS sequence"/>
</dbReference>
<keyword evidence="3" id="KW-1185">Reference proteome</keyword>